<feature type="region of interest" description="Interaction with substrate tRNA" evidence="10">
    <location>
        <begin position="165"/>
        <end position="169"/>
    </location>
</feature>
<comment type="catalytic activity">
    <reaction evidence="9 10 11">
        <text>adenosine(37) in tRNA + dimethylallyl diphosphate = N(6)-dimethylallyladenosine(37) in tRNA + diphosphate</text>
        <dbReference type="Rhea" id="RHEA:26482"/>
        <dbReference type="Rhea" id="RHEA-COMP:10162"/>
        <dbReference type="Rhea" id="RHEA-COMP:10375"/>
        <dbReference type="ChEBI" id="CHEBI:33019"/>
        <dbReference type="ChEBI" id="CHEBI:57623"/>
        <dbReference type="ChEBI" id="CHEBI:74411"/>
        <dbReference type="ChEBI" id="CHEBI:74415"/>
        <dbReference type="EC" id="2.5.1.75"/>
    </reaction>
</comment>
<evidence type="ECO:0000256" key="5">
    <source>
        <dbReference type="ARBA" id="ARBA00022694"/>
    </source>
</evidence>
<keyword evidence="6 10" id="KW-0547">Nucleotide-binding</keyword>
<keyword evidence="8 10" id="KW-0460">Magnesium</keyword>
<dbReference type="InterPro" id="IPR018022">
    <property type="entry name" value="IPT"/>
</dbReference>
<comment type="function">
    <text evidence="2 10 12">Catalyzes the transfer of a dimethylallyl group onto the adenine at position 37 in tRNAs that read codons beginning with uridine, leading to the formation of N6-(dimethylallyl)adenosine (i(6)A).</text>
</comment>
<evidence type="ECO:0000256" key="9">
    <source>
        <dbReference type="ARBA" id="ARBA00049563"/>
    </source>
</evidence>
<evidence type="ECO:0000256" key="13">
    <source>
        <dbReference type="RuleBase" id="RU003785"/>
    </source>
</evidence>
<evidence type="ECO:0000256" key="2">
    <source>
        <dbReference type="ARBA" id="ARBA00003213"/>
    </source>
</evidence>
<dbReference type="GO" id="GO:0006400">
    <property type="term" value="P:tRNA modification"/>
    <property type="evidence" value="ECO:0007669"/>
    <property type="project" value="TreeGrafter"/>
</dbReference>
<keyword evidence="15" id="KW-1185">Reference proteome</keyword>
<comment type="similarity">
    <text evidence="3 10 13">Belongs to the IPP transferase family.</text>
</comment>
<evidence type="ECO:0000256" key="11">
    <source>
        <dbReference type="RuleBase" id="RU003783"/>
    </source>
</evidence>
<dbReference type="Gene3D" id="3.40.50.300">
    <property type="entry name" value="P-loop containing nucleotide triphosphate hydrolases"/>
    <property type="match status" value="1"/>
</dbReference>
<evidence type="ECO:0000256" key="3">
    <source>
        <dbReference type="ARBA" id="ARBA00005842"/>
    </source>
</evidence>
<feature type="region of interest" description="Interaction with substrate tRNA" evidence="10">
    <location>
        <begin position="246"/>
        <end position="251"/>
    </location>
</feature>
<evidence type="ECO:0000256" key="4">
    <source>
        <dbReference type="ARBA" id="ARBA00022679"/>
    </source>
</evidence>
<dbReference type="Gene3D" id="1.10.20.140">
    <property type="match status" value="1"/>
</dbReference>
<dbReference type="SUPFAM" id="SSF52540">
    <property type="entry name" value="P-loop containing nucleoside triphosphate hydrolases"/>
    <property type="match status" value="2"/>
</dbReference>
<feature type="binding site" evidence="10">
    <location>
        <begin position="18"/>
        <end position="23"/>
    </location>
    <ligand>
        <name>substrate</name>
    </ligand>
</feature>
<dbReference type="PANTHER" id="PTHR11088">
    <property type="entry name" value="TRNA DIMETHYLALLYLTRANSFERASE"/>
    <property type="match status" value="1"/>
</dbReference>
<evidence type="ECO:0000313" key="15">
    <source>
        <dbReference type="Proteomes" id="UP000287823"/>
    </source>
</evidence>
<dbReference type="InterPro" id="IPR039657">
    <property type="entry name" value="Dimethylallyltransferase"/>
</dbReference>
<accession>A0A432WJR3</accession>
<dbReference type="NCBIfam" id="TIGR00174">
    <property type="entry name" value="miaA"/>
    <property type="match status" value="1"/>
</dbReference>
<reference evidence="14 15" key="1">
    <citation type="journal article" date="2011" name="Front. Microbiol.">
        <title>Genomic signatures of strain selection and enhancement in Bacillus atrophaeus var. globigii, a historical biowarfare simulant.</title>
        <authorList>
            <person name="Gibbons H.S."/>
            <person name="Broomall S.M."/>
            <person name="McNew L.A."/>
            <person name="Daligault H."/>
            <person name="Chapman C."/>
            <person name="Bruce D."/>
            <person name="Karavis M."/>
            <person name="Krepps M."/>
            <person name="McGregor P.A."/>
            <person name="Hong C."/>
            <person name="Park K.H."/>
            <person name="Akmal A."/>
            <person name="Feldman A."/>
            <person name="Lin J.S."/>
            <person name="Chang W.E."/>
            <person name="Higgs B.W."/>
            <person name="Demirev P."/>
            <person name="Lindquist J."/>
            <person name="Liem A."/>
            <person name="Fochler E."/>
            <person name="Read T.D."/>
            <person name="Tapia R."/>
            <person name="Johnson S."/>
            <person name="Bishop-Lilly K.A."/>
            <person name="Detter C."/>
            <person name="Han C."/>
            <person name="Sozhamannan S."/>
            <person name="Rosenzweig C.N."/>
            <person name="Skowronski E.W."/>
        </authorList>
    </citation>
    <scope>NUCLEOTIDE SEQUENCE [LARGE SCALE GENOMIC DNA]</scope>
    <source>
        <strain evidence="14 15">Y4G10-17</strain>
    </source>
</reference>
<dbReference type="FunFam" id="1.10.20.140:FF:000001">
    <property type="entry name" value="tRNA dimethylallyltransferase"/>
    <property type="match status" value="1"/>
</dbReference>
<dbReference type="EMBL" id="PIPO01000002">
    <property type="protein sequence ID" value="RUO33971.1"/>
    <property type="molecule type" value="Genomic_DNA"/>
</dbReference>
<feature type="site" description="Interaction with substrate tRNA" evidence="10">
    <location>
        <position position="129"/>
    </location>
</feature>
<dbReference type="EC" id="2.5.1.75" evidence="10"/>
<dbReference type="RefSeq" id="WP_126798529.1">
    <property type="nucleotide sequence ID" value="NZ_PIPO01000002.1"/>
</dbReference>
<comment type="subunit">
    <text evidence="10">Monomer.</text>
</comment>
<keyword evidence="7 10" id="KW-0067">ATP-binding</keyword>
<dbReference type="AlphaFoldDB" id="A0A432WJR3"/>
<dbReference type="HAMAP" id="MF_00185">
    <property type="entry name" value="IPP_trans"/>
    <property type="match status" value="1"/>
</dbReference>
<comment type="caution">
    <text evidence="14">The sequence shown here is derived from an EMBL/GenBank/DDBJ whole genome shotgun (WGS) entry which is preliminary data.</text>
</comment>
<dbReference type="Proteomes" id="UP000287823">
    <property type="component" value="Unassembled WGS sequence"/>
</dbReference>
<feature type="binding site" evidence="10">
    <location>
        <begin position="16"/>
        <end position="23"/>
    </location>
    <ligand>
        <name>ATP</name>
        <dbReference type="ChEBI" id="CHEBI:30616"/>
    </ligand>
</feature>
<feature type="region of interest" description="Interaction with substrate tRNA" evidence="10">
    <location>
        <begin position="279"/>
        <end position="286"/>
    </location>
</feature>
<evidence type="ECO:0000256" key="7">
    <source>
        <dbReference type="ARBA" id="ARBA00022840"/>
    </source>
</evidence>
<protein>
    <recommendedName>
        <fullName evidence="10">tRNA dimethylallyltransferase</fullName>
        <ecNumber evidence="10">2.5.1.75</ecNumber>
    </recommendedName>
    <alternativeName>
        <fullName evidence="10">Dimethylallyl diphosphate:tRNA dimethylallyltransferase</fullName>
        <shortName evidence="10">DMAPP:tRNA dimethylallyltransferase</shortName>
        <shortName evidence="10">DMATase</shortName>
    </alternativeName>
    <alternativeName>
        <fullName evidence="10">Isopentenyl-diphosphate:tRNA isopentenyltransferase</fullName>
        <shortName evidence="10">IPP transferase</shortName>
        <shortName evidence="10">IPPT</shortName>
        <shortName evidence="10">IPTase</shortName>
    </alternativeName>
</protein>
<comment type="cofactor">
    <cofactor evidence="1 10">
        <name>Mg(2+)</name>
        <dbReference type="ChEBI" id="CHEBI:18420"/>
    </cofactor>
</comment>
<feature type="site" description="Interaction with substrate tRNA" evidence="10">
    <location>
        <position position="107"/>
    </location>
</feature>
<sequence length="324" mass="36705">MLETDENNGYVICISGPTAAGKTQLAMTLADRQPCSIISVDSALIYRQMDIGTAKPTLEERACYPHQLVDIKDPAQTYSAADFRQDALQCIKDALQAGKTPLLVGGTMLYYRALLGGLSNLPEADAELRQRLSDEAEANGWASMHQKLEAIDPVSAGRIHPNDPQRILRALEVFHLSGKSLTDMTATREPGLHLPSFQFAVAPDDRSVLHQRIERRFEQMLEQGFQAEVEALRQRGDLHLDMPSMRCVGYRQMWQYLDGDYSYPEMILKGVAATRQLAKRQITWLRSWPDLHWLDPERENLADRAWSILQSEQPSQPQMWLKKT</sequence>
<evidence type="ECO:0000313" key="14">
    <source>
        <dbReference type="EMBL" id="RUO33971.1"/>
    </source>
</evidence>
<keyword evidence="4 10" id="KW-0808">Transferase</keyword>
<gene>
    <name evidence="10" type="primary">miaA</name>
    <name evidence="14" type="ORF">CWE14_05850</name>
</gene>
<dbReference type="PANTHER" id="PTHR11088:SF60">
    <property type="entry name" value="TRNA DIMETHYLALLYLTRANSFERASE"/>
    <property type="match status" value="1"/>
</dbReference>
<evidence type="ECO:0000256" key="6">
    <source>
        <dbReference type="ARBA" id="ARBA00022741"/>
    </source>
</evidence>
<evidence type="ECO:0000256" key="12">
    <source>
        <dbReference type="RuleBase" id="RU003784"/>
    </source>
</evidence>
<name>A0A432WJR3_9GAMM</name>
<dbReference type="InterPro" id="IPR027417">
    <property type="entry name" value="P-loop_NTPase"/>
</dbReference>
<dbReference type="Pfam" id="PF01715">
    <property type="entry name" value="IPPT"/>
    <property type="match status" value="1"/>
</dbReference>
<organism evidence="14 15">
    <name type="scientific">Aliidiomarina soli</name>
    <dbReference type="NCBI Taxonomy" id="1928574"/>
    <lineage>
        <taxon>Bacteria</taxon>
        <taxon>Pseudomonadati</taxon>
        <taxon>Pseudomonadota</taxon>
        <taxon>Gammaproteobacteria</taxon>
        <taxon>Alteromonadales</taxon>
        <taxon>Idiomarinaceae</taxon>
        <taxon>Aliidiomarina</taxon>
    </lineage>
</organism>
<evidence type="ECO:0000256" key="8">
    <source>
        <dbReference type="ARBA" id="ARBA00022842"/>
    </source>
</evidence>
<feature type="region of interest" description="Interaction with substrate tRNA" evidence="10">
    <location>
        <begin position="41"/>
        <end position="44"/>
    </location>
</feature>
<dbReference type="GO" id="GO:0052381">
    <property type="term" value="F:tRNA dimethylallyltransferase activity"/>
    <property type="evidence" value="ECO:0007669"/>
    <property type="project" value="UniProtKB-UniRule"/>
</dbReference>
<proteinExistence type="inferred from homology"/>
<evidence type="ECO:0000256" key="10">
    <source>
        <dbReference type="HAMAP-Rule" id="MF_00185"/>
    </source>
</evidence>
<evidence type="ECO:0000256" key="1">
    <source>
        <dbReference type="ARBA" id="ARBA00001946"/>
    </source>
</evidence>
<keyword evidence="5 10" id="KW-0819">tRNA processing</keyword>
<dbReference type="GO" id="GO:0005524">
    <property type="term" value="F:ATP binding"/>
    <property type="evidence" value="ECO:0007669"/>
    <property type="project" value="UniProtKB-UniRule"/>
</dbReference>